<feature type="domain" description="Periplasmic binding protein" evidence="2">
    <location>
        <begin position="91"/>
        <end position="352"/>
    </location>
</feature>
<dbReference type="InterPro" id="IPR028082">
    <property type="entry name" value="Peripla_BP_I"/>
</dbReference>
<evidence type="ECO:0000256" key="1">
    <source>
        <dbReference type="ARBA" id="ARBA00022181"/>
    </source>
</evidence>
<dbReference type="InterPro" id="IPR025997">
    <property type="entry name" value="SBP_2_dom"/>
</dbReference>
<reference evidence="3 4" key="1">
    <citation type="submission" date="2018-06" db="EMBL/GenBank/DDBJ databases">
        <authorList>
            <consortium name="Pathogen Informatics"/>
            <person name="Doyle S."/>
        </authorList>
    </citation>
    <scope>NUCLEOTIDE SEQUENCE [LARGE SCALE GENOMIC DNA]</scope>
    <source>
        <strain evidence="3 4">NCTC11327</strain>
    </source>
</reference>
<evidence type="ECO:0000313" key="3">
    <source>
        <dbReference type="EMBL" id="SUQ27258.1"/>
    </source>
</evidence>
<dbReference type="Pfam" id="PF13407">
    <property type="entry name" value="Peripla_BP_4"/>
    <property type="match status" value="1"/>
</dbReference>
<dbReference type="GO" id="GO:0003700">
    <property type="term" value="F:DNA-binding transcription factor activity"/>
    <property type="evidence" value="ECO:0007669"/>
    <property type="project" value="TreeGrafter"/>
</dbReference>
<proteinExistence type="predicted"/>
<comment type="caution">
    <text evidence="3">The sequence shown here is derived from an EMBL/GenBank/DDBJ whole genome shotgun (WGS) entry which is preliminary data.</text>
</comment>
<dbReference type="EMBL" id="UHIP01000002">
    <property type="protein sequence ID" value="SUQ27258.1"/>
    <property type="molecule type" value="Genomic_DNA"/>
</dbReference>
<dbReference type="GO" id="GO:0055085">
    <property type="term" value="P:transmembrane transport"/>
    <property type="evidence" value="ECO:0007669"/>
    <property type="project" value="UniProtKB-ARBA"/>
</dbReference>
<dbReference type="CDD" id="cd06303">
    <property type="entry name" value="PBP1_LuxPQ_Quorum_Sensing"/>
    <property type="match status" value="1"/>
</dbReference>
<dbReference type="PANTHER" id="PTHR30146:SF145">
    <property type="entry name" value="RIBOSE OPERON REPRESSOR"/>
    <property type="match status" value="1"/>
</dbReference>
<dbReference type="Proteomes" id="UP000254626">
    <property type="component" value="Unassembled WGS sequence"/>
</dbReference>
<protein>
    <recommendedName>
        <fullName evidence="1">Autoinducer 2-binding periplasmic protein LuxP</fullName>
    </recommendedName>
</protein>
<evidence type="ECO:0000259" key="2">
    <source>
        <dbReference type="Pfam" id="PF13407"/>
    </source>
</evidence>
<sequence length="387" mass="43830">MIGQSIGPESRILITNVAFGTQMKKTLLLIVCLCFAPLAFAYSSQVLNGYWHYQEFLNANPQQKTLTESLSNAVRQSPARLNVKQSKPVTISVVYPGQQISDYWIRNIKAFEMRLEELGIEYQINQVFTRPNLDMRQQSLSLMEALKNNTDYLIFTLDTTRPRKFIEHVLSSSPTKLILQNITTPVRDWDSRQPMMYVGFDHETGAQQLAQYYREHVPKGSKYSVLYFSEGYVSDARGDTFIQQMEGTGDYQLASSYYTKATQESGYEATLNILKNDPDIKFIYACSTDVALGAAQALQEQNREDIQVNGWGGGSAELEALNEGHLDVTVMRINDDTGIAMAEAIKRDLEGEAVPVVYSGDFEIVTKEDSSQKIDVFKQRAFRYSDR</sequence>
<accession>A0AAX2LV68</accession>
<dbReference type="PANTHER" id="PTHR30146">
    <property type="entry name" value="LACI-RELATED TRANSCRIPTIONAL REPRESSOR"/>
    <property type="match status" value="1"/>
</dbReference>
<name>A0AAX2LV68_VIBFL</name>
<dbReference type="SUPFAM" id="SSF53822">
    <property type="entry name" value="Periplasmic binding protein-like I"/>
    <property type="match status" value="1"/>
</dbReference>
<dbReference type="GO" id="GO:0000976">
    <property type="term" value="F:transcription cis-regulatory region binding"/>
    <property type="evidence" value="ECO:0007669"/>
    <property type="project" value="TreeGrafter"/>
</dbReference>
<dbReference type="Gene3D" id="3.40.50.2300">
    <property type="match status" value="2"/>
</dbReference>
<organism evidence="3 4">
    <name type="scientific">Vibrio fluvialis</name>
    <dbReference type="NCBI Taxonomy" id="676"/>
    <lineage>
        <taxon>Bacteria</taxon>
        <taxon>Pseudomonadati</taxon>
        <taxon>Pseudomonadota</taxon>
        <taxon>Gammaproteobacteria</taxon>
        <taxon>Vibrionales</taxon>
        <taxon>Vibrionaceae</taxon>
        <taxon>Vibrio</taxon>
    </lineage>
</organism>
<dbReference type="AlphaFoldDB" id="A0AAX2LV68"/>
<evidence type="ECO:0000313" key="4">
    <source>
        <dbReference type="Proteomes" id="UP000254626"/>
    </source>
</evidence>
<gene>
    <name evidence="3" type="primary">luxP</name>
    <name evidence="3" type="ORF">NCTC11327_04131</name>
</gene>